<feature type="non-terminal residue" evidence="1">
    <location>
        <position position="1"/>
    </location>
</feature>
<comment type="caution">
    <text evidence="1">The sequence shown here is derived from an EMBL/GenBank/DDBJ whole genome shotgun (WGS) entry which is preliminary data.</text>
</comment>
<organism evidence="1">
    <name type="scientific">marine sediment metagenome</name>
    <dbReference type="NCBI Taxonomy" id="412755"/>
    <lineage>
        <taxon>unclassified sequences</taxon>
        <taxon>metagenomes</taxon>
        <taxon>ecological metagenomes</taxon>
    </lineage>
</organism>
<evidence type="ECO:0000313" key="1">
    <source>
        <dbReference type="EMBL" id="GAF94556.1"/>
    </source>
</evidence>
<name>X0U5E0_9ZZZZ</name>
<sequence>KQASTLFSRNYGPRHLPKEGQSVAFAYATMLALDNTIIIET</sequence>
<proteinExistence type="predicted"/>
<accession>X0U5E0</accession>
<dbReference type="EMBL" id="BARS01019769">
    <property type="protein sequence ID" value="GAF94556.1"/>
    <property type="molecule type" value="Genomic_DNA"/>
</dbReference>
<reference evidence="1" key="1">
    <citation type="journal article" date="2014" name="Front. Microbiol.">
        <title>High frequency of phylogenetically diverse reductive dehalogenase-homologous genes in deep subseafloor sedimentary metagenomes.</title>
        <authorList>
            <person name="Kawai M."/>
            <person name="Futagami T."/>
            <person name="Toyoda A."/>
            <person name="Takaki Y."/>
            <person name="Nishi S."/>
            <person name="Hori S."/>
            <person name="Arai W."/>
            <person name="Tsubouchi T."/>
            <person name="Morono Y."/>
            <person name="Uchiyama I."/>
            <person name="Ito T."/>
            <person name="Fujiyama A."/>
            <person name="Inagaki F."/>
            <person name="Takami H."/>
        </authorList>
    </citation>
    <scope>NUCLEOTIDE SEQUENCE</scope>
    <source>
        <strain evidence="1">Expedition CK06-06</strain>
    </source>
</reference>
<dbReference type="AlphaFoldDB" id="X0U5E0"/>
<gene>
    <name evidence="1" type="ORF">S01H1_31978</name>
</gene>
<protein>
    <submittedName>
        <fullName evidence="1">Uncharacterized protein</fullName>
    </submittedName>
</protein>